<evidence type="ECO:0000313" key="2">
    <source>
        <dbReference type="EMBL" id="AFL53341.1"/>
    </source>
</evidence>
<name>I3XBT5_SINF2</name>
<dbReference type="EMBL" id="CP003563">
    <property type="protein sequence ID" value="AFL53341.1"/>
    <property type="molecule type" value="Genomic_DNA"/>
</dbReference>
<dbReference type="PATRIC" id="fig|1185652.3.peg.4985"/>
<dbReference type="Gene3D" id="3.90.226.10">
    <property type="entry name" value="2-enoyl-CoA Hydratase, Chain A, domain 1"/>
    <property type="match status" value="1"/>
</dbReference>
<proteinExistence type="predicted"/>
<evidence type="ECO:0000313" key="3">
    <source>
        <dbReference type="Proteomes" id="UP000006180"/>
    </source>
</evidence>
<protein>
    <submittedName>
        <fullName evidence="2">Periplasmic protein-like protein</fullName>
    </submittedName>
</protein>
<dbReference type="RefSeq" id="WP_014765464.1">
    <property type="nucleotide sequence ID" value="NC_018000.1"/>
</dbReference>
<dbReference type="Proteomes" id="UP000006180">
    <property type="component" value="Chromosome"/>
</dbReference>
<dbReference type="KEGG" id="sfd:USDA257_c48060"/>
<feature type="signal peptide" evidence="1">
    <location>
        <begin position="1"/>
        <end position="18"/>
    </location>
</feature>
<reference evidence="2 3" key="1">
    <citation type="journal article" date="2012" name="J. Bacteriol.">
        <title>Complete genome sequence of the broad-host-range strain Sinorhizobium fredii USDA257.</title>
        <authorList>
            <person name="Schuldes J."/>
            <person name="Rodriguez Orbegoso M."/>
            <person name="Schmeisser C."/>
            <person name="Krishnan H.B."/>
            <person name="Daniel R."/>
            <person name="Streit W.R."/>
        </authorList>
    </citation>
    <scope>NUCLEOTIDE SEQUENCE [LARGE SCALE GENOMIC DNA]</scope>
    <source>
        <strain evidence="2 3">USDA 257</strain>
    </source>
</reference>
<keyword evidence="1" id="KW-0732">Signal</keyword>
<organism evidence="2 3">
    <name type="scientific">Sinorhizobium fredii (strain USDA 257)</name>
    <dbReference type="NCBI Taxonomy" id="1185652"/>
    <lineage>
        <taxon>Bacteria</taxon>
        <taxon>Pseudomonadati</taxon>
        <taxon>Pseudomonadota</taxon>
        <taxon>Alphaproteobacteria</taxon>
        <taxon>Hyphomicrobiales</taxon>
        <taxon>Rhizobiaceae</taxon>
        <taxon>Sinorhizobium/Ensifer group</taxon>
        <taxon>Sinorhizobium</taxon>
    </lineage>
</organism>
<feature type="chain" id="PRO_5003682200" evidence="1">
    <location>
        <begin position="19"/>
        <end position="301"/>
    </location>
</feature>
<sequence>MRYIVVAGLMLLALPLRAAEIAREPGSDGIEIVSVTGTFNDGDDADFRKLAATVDRAVVVLNSGGGNLHAGLEIGRAIRLRGFATAVPPDALCASACALTWLAGSPRLLDDTSKLGFHAAYRLVNGQASEYGAANALVGAYLNQLGLNDKAVFYITSAPPEGVEWLTANTAATVGISYEPIGVNSPTASDQGKPMPHDPMSTTTAFYSALAAADGEAAAALVVPEKRGKGPFNEGSIHTFYSAMTVPLTLTGTTLRGADEVRVSYEYETDKGRQCRGRADVHTIYLYGRTLISRIKALDGC</sequence>
<dbReference type="HOGENOM" id="CLU_924075_0_0_5"/>
<evidence type="ECO:0000256" key="1">
    <source>
        <dbReference type="SAM" id="SignalP"/>
    </source>
</evidence>
<gene>
    <name evidence="2" type="ORF">USDA257_c48060</name>
</gene>
<dbReference type="AlphaFoldDB" id="I3XBT5"/>
<dbReference type="eggNOG" id="COG3904">
    <property type="taxonomic scope" value="Bacteria"/>
</dbReference>
<dbReference type="InterPro" id="IPR029045">
    <property type="entry name" value="ClpP/crotonase-like_dom_sf"/>
</dbReference>
<dbReference type="SUPFAM" id="SSF52096">
    <property type="entry name" value="ClpP/crotonase"/>
    <property type="match status" value="1"/>
</dbReference>
<dbReference type="STRING" id="1185652.USDA257_c48060"/>
<accession>I3XBT5</accession>